<dbReference type="InterPro" id="IPR000150">
    <property type="entry name" value="Cof"/>
</dbReference>
<dbReference type="OrthoDB" id="9806027at2"/>
<sequence>MILMKLIAIDMDGTLVNKQLKVTKENSKVISQAVKDGHHVVIATGRSYDEARHTLEEAELHLPLICVNGAEIRSAEWEILSSTPLEFSQYEEIKSILDKEDIYYELYTSKGTYTDNREKAYEVMKDIVITSNPEATDDDVQKAALRRFRLGLVSVVGDFEKLLDQKDIEVYKFLAFSSDTEKLKRAFQHLQAVDDLAVSSSADNNLEITNSEAQKGVALKRFAEIKGIPMDNTMAIGDNYNDVSMLEIAGFPVAMGNAVDEVIDMAAFVTKENDQSGVAFAIQRFLETK</sequence>
<dbReference type="PANTHER" id="PTHR10000:SF55">
    <property type="entry name" value="5-AMINO-6-(5-PHOSPHO-D-RIBITYLAMINO)URACIL PHOSPHATASE YCSE"/>
    <property type="match status" value="1"/>
</dbReference>
<dbReference type="CDD" id="cd07516">
    <property type="entry name" value="HAD_Pase"/>
    <property type="match status" value="1"/>
</dbReference>
<dbReference type="InterPro" id="IPR036412">
    <property type="entry name" value="HAD-like_sf"/>
</dbReference>
<evidence type="ECO:0008006" key="3">
    <source>
        <dbReference type="Google" id="ProtNLM"/>
    </source>
</evidence>
<dbReference type="Proteomes" id="UP000077412">
    <property type="component" value="Chromosome"/>
</dbReference>
<evidence type="ECO:0000313" key="1">
    <source>
        <dbReference type="EMBL" id="ANX11148.1"/>
    </source>
</evidence>
<dbReference type="AlphaFoldDB" id="A0A1B1Z116"/>
<dbReference type="GO" id="GO:0016791">
    <property type="term" value="F:phosphatase activity"/>
    <property type="evidence" value="ECO:0007669"/>
    <property type="project" value="TreeGrafter"/>
</dbReference>
<dbReference type="SUPFAM" id="SSF56784">
    <property type="entry name" value="HAD-like"/>
    <property type="match status" value="1"/>
</dbReference>
<dbReference type="Gene3D" id="3.30.1240.10">
    <property type="match status" value="1"/>
</dbReference>
<dbReference type="KEGG" id="far:ABE41_003955"/>
<organism evidence="1 2">
    <name type="scientific">Fictibacillus arsenicus</name>
    <dbReference type="NCBI Taxonomy" id="255247"/>
    <lineage>
        <taxon>Bacteria</taxon>
        <taxon>Bacillati</taxon>
        <taxon>Bacillota</taxon>
        <taxon>Bacilli</taxon>
        <taxon>Bacillales</taxon>
        <taxon>Fictibacillaceae</taxon>
        <taxon>Fictibacillus</taxon>
    </lineage>
</organism>
<dbReference type="PROSITE" id="PS01229">
    <property type="entry name" value="COF_2"/>
    <property type="match status" value="1"/>
</dbReference>
<dbReference type="GO" id="GO:0000287">
    <property type="term" value="F:magnesium ion binding"/>
    <property type="evidence" value="ECO:0007669"/>
    <property type="project" value="TreeGrafter"/>
</dbReference>
<dbReference type="PROSITE" id="PS01228">
    <property type="entry name" value="COF_1"/>
    <property type="match status" value="1"/>
</dbReference>
<dbReference type="InterPro" id="IPR006379">
    <property type="entry name" value="HAD-SF_hydro_IIB"/>
</dbReference>
<gene>
    <name evidence="1" type="ORF">ABE41_003955</name>
</gene>
<dbReference type="NCBIfam" id="TIGR00099">
    <property type="entry name" value="Cof-subfamily"/>
    <property type="match status" value="1"/>
</dbReference>
<dbReference type="SFLD" id="SFLDS00003">
    <property type="entry name" value="Haloacid_Dehalogenase"/>
    <property type="match status" value="1"/>
</dbReference>
<evidence type="ECO:0000313" key="2">
    <source>
        <dbReference type="Proteomes" id="UP000077412"/>
    </source>
</evidence>
<name>A0A1B1Z116_9BACL</name>
<dbReference type="SFLD" id="SFLDG01144">
    <property type="entry name" value="C2.B.4:_PGP_Like"/>
    <property type="match status" value="1"/>
</dbReference>
<protein>
    <recommendedName>
        <fullName evidence="3">Hydrolase</fullName>
    </recommendedName>
</protein>
<dbReference type="PANTHER" id="PTHR10000">
    <property type="entry name" value="PHOSPHOSERINE PHOSPHATASE"/>
    <property type="match status" value="1"/>
</dbReference>
<dbReference type="GO" id="GO:0005829">
    <property type="term" value="C:cytosol"/>
    <property type="evidence" value="ECO:0007669"/>
    <property type="project" value="TreeGrafter"/>
</dbReference>
<dbReference type="SFLD" id="SFLDG01140">
    <property type="entry name" value="C2.B:_Phosphomannomutase_and_P"/>
    <property type="match status" value="1"/>
</dbReference>
<reference evidence="1 2" key="1">
    <citation type="submission" date="2016-08" db="EMBL/GenBank/DDBJ databases">
        <title>Complete genome sequence of Fictibacillus arsenicus G25-54, a strain with toxicity to nematodes and a potential arsenic-resistance activity.</title>
        <authorList>
            <person name="Zheng Z."/>
        </authorList>
    </citation>
    <scope>NUCLEOTIDE SEQUENCE [LARGE SCALE GENOMIC DNA]</scope>
    <source>
        <strain evidence="1 2">G25-54</strain>
    </source>
</reference>
<dbReference type="EMBL" id="CP016761">
    <property type="protein sequence ID" value="ANX11148.1"/>
    <property type="molecule type" value="Genomic_DNA"/>
</dbReference>
<accession>A0A1B1Z116</accession>
<keyword evidence="2" id="KW-1185">Reference proteome</keyword>
<proteinExistence type="predicted"/>
<dbReference type="STRING" id="255247.ABE41_003955"/>
<dbReference type="Gene3D" id="3.40.50.1000">
    <property type="entry name" value="HAD superfamily/HAD-like"/>
    <property type="match status" value="1"/>
</dbReference>
<dbReference type="InterPro" id="IPR023214">
    <property type="entry name" value="HAD_sf"/>
</dbReference>
<dbReference type="Pfam" id="PF08282">
    <property type="entry name" value="Hydrolase_3"/>
    <property type="match status" value="1"/>
</dbReference>
<dbReference type="NCBIfam" id="TIGR01484">
    <property type="entry name" value="HAD-SF-IIB"/>
    <property type="match status" value="1"/>
</dbReference>